<comment type="caution">
    <text evidence="3">The sequence shown here is derived from an EMBL/GenBank/DDBJ whole genome shotgun (WGS) entry which is preliminary data.</text>
</comment>
<feature type="domain" description="Phage tail tape measure protein" evidence="2">
    <location>
        <begin position="100"/>
        <end position="292"/>
    </location>
</feature>
<keyword evidence="1" id="KW-1188">Viral release from host cell</keyword>
<dbReference type="InterPro" id="IPR010090">
    <property type="entry name" value="Phage_tape_meas"/>
</dbReference>
<sequence length="1097" mass="114618">MADRTFSYEFRGKFDNLRAGLTTAGRNVDEFGKKLTALDKDGARMRAGMTQLADTAGKASLALTAGLVAATKAAMDWESQFAGVRKTVNGSAAEIDAIEESLREMARTMPATHEEIAATAEAAGQLGVATQDIASFTEVMIQLGETTNLTADEAATSLAQFMNVMESTGDSVDEIGATIVALGNNGASTEADIVNMAQRVAGAGKLIGASESDVLALSSAMANLGIQSELGGGAMQRVLIEMNTAVMDGGKQAQQFAEVAGMSAEDFAASWRGDPIEALDAFLQGLGGIQDSGGNVVSVLSQLGIKGTQNLQVMLRLAGAGDQLTDALGLSAEAWDENTALINEYAQRAGTTESQVTVAWNNIKDAGIDAGETLLPIVADLADGVSSVAQAFGDLPKPVQDALVGLAGITALVGGAAWFGARTINAVVSTRQAIVDLGGSSTKTTKAMKGLAGAGAGLAVFGAASAGIRAIQEATDEALPGINALTMQLLKLNDGQVSSLSSEYDSLGESIRRITDKGANEAFSDFMMTPFEGSFVKSSSLRQAEAEVDSLDAALAGLVTSGHADVAADSLSKLADAQGLSEAQTEALIGILPQYQEALDGAANSAALAEDDTATYTSQLQQAQDAASSSAREIRNLIDAMLEQRDTARSAFDAETRWRQALKDATAAAKENSAGIKGNSDKVLENRSALSELADAWNSQDKAVRNNVERYKEARKSFIDTAEAMGVPRKQAQGLADDLLAIPRQRLIKIDAEAAAAQAALDATQAKLDNLKDKTVTVRVTTSGTNASTPGFGPVPVSADGSTVPKDGKPYGDRYLYMLAPGEEVISNRRGQADRHRPLLKAINNAADGATVGGLRGGLESRGDQLRLIQSIRQIQRSLEKTGDDQLKGLERLIAKNDLAQARRDLMLARIAPALDKATARLDSTTARLSDVRQNASALSGTVSGSLASELFSSSGWGGGDLATLRGDIATGRGMKQDIATLRRKGLRGDALQAVLADGAATTERYAGMSRRQIGQYGRLYDRRERVLSSVGSAAGSAVYGPEAKQLRQEVRGLRREVKQLKSATVTSSRDNAERVVQGVNGAAAAGMRRAMKGRTR</sequence>
<gene>
    <name evidence="3" type="ORF">M8330_00415</name>
</gene>
<proteinExistence type="predicted"/>
<name>A0A9X2D404_9ACTN</name>
<evidence type="ECO:0000256" key="1">
    <source>
        <dbReference type="ARBA" id="ARBA00022612"/>
    </source>
</evidence>
<evidence type="ECO:0000313" key="3">
    <source>
        <dbReference type="EMBL" id="MCM0618751.1"/>
    </source>
</evidence>
<evidence type="ECO:0000313" key="4">
    <source>
        <dbReference type="Proteomes" id="UP001139485"/>
    </source>
</evidence>
<dbReference type="AlphaFoldDB" id="A0A9X2D404"/>
<dbReference type="Pfam" id="PF10145">
    <property type="entry name" value="PhageMin_Tail"/>
    <property type="match status" value="1"/>
</dbReference>
<dbReference type="Proteomes" id="UP001139485">
    <property type="component" value="Unassembled WGS sequence"/>
</dbReference>
<dbReference type="PANTHER" id="PTHR37813">
    <property type="entry name" value="FELS-2 PROPHAGE PROTEIN"/>
    <property type="match status" value="1"/>
</dbReference>
<dbReference type="RefSeq" id="WP_250825722.1">
    <property type="nucleotide sequence ID" value="NZ_JAMOIL010000001.1"/>
</dbReference>
<dbReference type="NCBIfam" id="TIGR01760">
    <property type="entry name" value="tape_meas_TP901"/>
    <property type="match status" value="1"/>
</dbReference>
<keyword evidence="4" id="KW-1185">Reference proteome</keyword>
<organism evidence="3 4">
    <name type="scientific">Nocardioides bruguierae</name>
    <dbReference type="NCBI Taxonomy" id="2945102"/>
    <lineage>
        <taxon>Bacteria</taxon>
        <taxon>Bacillati</taxon>
        <taxon>Actinomycetota</taxon>
        <taxon>Actinomycetes</taxon>
        <taxon>Propionibacteriales</taxon>
        <taxon>Nocardioidaceae</taxon>
        <taxon>Nocardioides</taxon>
    </lineage>
</organism>
<reference evidence="3" key="1">
    <citation type="submission" date="2022-05" db="EMBL/GenBank/DDBJ databases">
        <authorList>
            <person name="Tuo L."/>
        </authorList>
    </citation>
    <scope>NUCLEOTIDE SEQUENCE</scope>
    <source>
        <strain evidence="3">BSK12Z-4</strain>
    </source>
</reference>
<protein>
    <submittedName>
        <fullName evidence="3">Phage tail tape measure protein</fullName>
    </submittedName>
</protein>
<dbReference type="EMBL" id="JAMOIL010000001">
    <property type="protein sequence ID" value="MCM0618751.1"/>
    <property type="molecule type" value="Genomic_DNA"/>
</dbReference>
<evidence type="ECO:0000259" key="2">
    <source>
        <dbReference type="Pfam" id="PF10145"/>
    </source>
</evidence>
<accession>A0A9X2D404</accession>
<dbReference type="PANTHER" id="PTHR37813:SF1">
    <property type="entry name" value="FELS-2 PROPHAGE PROTEIN"/>
    <property type="match status" value="1"/>
</dbReference>